<dbReference type="InterPro" id="IPR014001">
    <property type="entry name" value="Helicase_ATP-bd"/>
</dbReference>
<dbReference type="PANTHER" id="PTHR12131">
    <property type="entry name" value="ATP-DEPENDENT RNA AND DNA HELICASE"/>
    <property type="match status" value="1"/>
</dbReference>
<organism evidence="8">
    <name type="scientific">uncultured Quadrisphaera sp</name>
    <dbReference type="NCBI Taxonomy" id="904978"/>
    <lineage>
        <taxon>Bacteria</taxon>
        <taxon>Bacillati</taxon>
        <taxon>Actinomycetota</taxon>
        <taxon>Actinomycetes</taxon>
        <taxon>Kineosporiales</taxon>
        <taxon>Kineosporiaceae</taxon>
        <taxon>Quadrisphaera</taxon>
        <taxon>environmental samples</taxon>
    </lineage>
</organism>
<evidence type="ECO:0000256" key="1">
    <source>
        <dbReference type="ARBA" id="ARBA00022741"/>
    </source>
</evidence>
<evidence type="ECO:0000313" key="8">
    <source>
        <dbReference type="EMBL" id="CAA9396624.1"/>
    </source>
</evidence>
<dbReference type="Gene3D" id="3.40.50.300">
    <property type="entry name" value="P-loop containing nucleotide triphosphate hydrolases"/>
    <property type="match status" value="2"/>
</dbReference>
<dbReference type="GO" id="GO:0055087">
    <property type="term" value="C:Ski complex"/>
    <property type="evidence" value="ECO:0007669"/>
    <property type="project" value="TreeGrafter"/>
</dbReference>
<protein>
    <submittedName>
        <fullName evidence="8">FIG005666: putative helicase</fullName>
    </submittedName>
</protein>
<dbReference type="PANTHER" id="PTHR12131:SF1">
    <property type="entry name" value="ATP-DEPENDENT RNA HELICASE SUPV3L1, MITOCHONDRIAL-RELATED"/>
    <property type="match status" value="1"/>
</dbReference>
<dbReference type="GO" id="GO:0005524">
    <property type="term" value="F:ATP binding"/>
    <property type="evidence" value="ECO:0007669"/>
    <property type="project" value="UniProtKB-KW"/>
</dbReference>
<dbReference type="CDD" id="cd18795">
    <property type="entry name" value="SF2_C_Ski2"/>
    <property type="match status" value="1"/>
</dbReference>
<dbReference type="Pfam" id="PF00271">
    <property type="entry name" value="Helicase_C"/>
    <property type="match status" value="1"/>
</dbReference>
<feature type="compositionally biased region" description="Basic and acidic residues" evidence="5">
    <location>
        <begin position="275"/>
        <end position="287"/>
    </location>
</feature>
<dbReference type="GO" id="GO:0070478">
    <property type="term" value="P:nuclear-transcribed mRNA catabolic process, 3'-5' exonucleolytic nonsense-mediated decay"/>
    <property type="evidence" value="ECO:0007669"/>
    <property type="project" value="TreeGrafter"/>
</dbReference>
<feature type="region of interest" description="Disordered" evidence="5">
    <location>
        <begin position="695"/>
        <end position="716"/>
    </location>
</feature>
<dbReference type="InterPro" id="IPR012961">
    <property type="entry name" value="Ski2/MTR4_C"/>
</dbReference>
<accession>A0A6J4NV59</accession>
<evidence type="ECO:0000259" key="6">
    <source>
        <dbReference type="PROSITE" id="PS51192"/>
    </source>
</evidence>
<evidence type="ECO:0000256" key="2">
    <source>
        <dbReference type="ARBA" id="ARBA00022801"/>
    </source>
</evidence>
<dbReference type="EMBL" id="CADCUY010000140">
    <property type="protein sequence ID" value="CAA9396624.1"/>
    <property type="molecule type" value="Genomic_DNA"/>
</dbReference>
<dbReference type="InterPro" id="IPR058621">
    <property type="entry name" value="SH3_HelY"/>
</dbReference>
<dbReference type="SUPFAM" id="SSF52540">
    <property type="entry name" value="P-loop containing nucleoside triphosphate hydrolases"/>
    <property type="match status" value="1"/>
</dbReference>
<proteinExistence type="predicted"/>
<reference evidence="8" key="1">
    <citation type="submission" date="2020-02" db="EMBL/GenBank/DDBJ databases">
        <authorList>
            <person name="Meier V. D."/>
        </authorList>
    </citation>
    <scope>NUCLEOTIDE SEQUENCE</scope>
    <source>
        <strain evidence="8">AVDCRST_MAG35</strain>
    </source>
</reference>
<dbReference type="GO" id="GO:0004386">
    <property type="term" value="F:helicase activity"/>
    <property type="evidence" value="ECO:0007669"/>
    <property type="project" value="UniProtKB-KW"/>
</dbReference>
<keyword evidence="4" id="KW-0067">ATP-binding</keyword>
<sequence length="1001" mass="107116">MVERSELHRFRAGLGFALDPFQEQACEALESGRGVLVAAPTGAGKTVVGEFAVHLALATGRKAFYTTPIKALSNQKHADLSARFGAEKVGLLTGDTSVNGDAPVVVMTTEVLRNMLYADSPALTGLGHVVMDEVHYLADRFRGAVWEEVIIHLPDDVLITSLSATVSNAEEFGAWLATVRGHTEVVVSEHRPVPLWQHVMVGTRMLDLFVDESTGVVDVETDDDHGDRRGARRRDRDHTADGAVLASRGTAPLAATAAGGGGPSTDLRVNPELVRLSREEGRRDKLAARSTPGRRMPRDKTRGRPGGAAARPKHTGASRAQVLERLDAAGLLPSITFVFSRAGCDAAVRQCVSWGVRLTTAAERAEIRAVVDARCSEIPEHDLDVLGYHEWLEGLSRGVAAHHAGMLPTFKEVVEELFSHGLVKAVFATETLALGINMPARSVVLEKLVKFNGESHVDVTPGEYTQLTGRAGRRGIDVEGHAVVLWQPSLDAESVAGLASTRTYPLRSSFRPTYNMAVNLVAQVGRARAREVLETSFAQFQADRGVVGMARQLRGQQEALAGYAASMTCHLGDFAEYAAIRRRISDQERDASRAAARRRRSDAVAALEALRVGDVIAVPAGKRAGYAVVLDPGLTAGLEGPRPTVLTAETQVRRLTVVDVPTPVTPVARVRVPTSFDPRSAPSRRDLAAALRAALADGTAEPPPSRARGRRGPGDAEEEVALLRRQMRQHPCHSCPEREDHARWAERWAAMEQDARATTARIEGRTGTIARTFDRVCELLVDLGYLEAADDADPALDGVAGPGAGGAAALPTRGGELAVTAAGQRLRRVYAEKDLLVAQCLREGTWSGLDAAGLATVLSSIVYEARREEGPASARHPGGSEVATALERTVEVWSLLHDQERAHKLPTTSEPDLGLVWPVHRWCRGQSLETVLDAGPEDLAAGDFVRWCRQLLDLLDQVVAVSAATGDAEGAALARTGRAAAALVDRGVVAYSAGSTRAVAG</sequence>
<keyword evidence="3 8" id="KW-0347">Helicase</keyword>
<dbReference type="GO" id="GO:0016787">
    <property type="term" value="F:hydrolase activity"/>
    <property type="evidence" value="ECO:0007669"/>
    <property type="project" value="UniProtKB-KW"/>
</dbReference>
<dbReference type="SMART" id="SM00490">
    <property type="entry name" value="HELICc"/>
    <property type="match status" value="1"/>
</dbReference>
<feature type="domain" description="Helicase ATP-binding" evidence="6">
    <location>
        <begin position="26"/>
        <end position="184"/>
    </location>
</feature>
<dbReference type="Pfam" id="PF26090">
    <property type="entry name" value="SH3_HelY"/>
    <property type="match status" value="1"/>
</dbReference>
<dbReference type="GO" id="GO:0003676">
    <property type="term" value="F:nucleic acid binding"/>
    <property type="evidence" value="ECO:0007669"/>
    <property type="project" value="InterPro"/>
</dbReference>
<name>A0A6J4NV59_9ACTN</name>
<evidence type="ECO:0000256" key="4">
    <source>
        <dbReference type="ARBA" id="ARBA00022840"/>
    </source>
</evidence>
<keyword evidence="2" id="KW-0378">Hydrolase</keyword>
<dbReference type="PROSITE" id="PS51192">
    <property type="entry name" value="HELICASE_ATP_BIND_1"/>
    <property type="match status" value="1"/>
</dbReference>
<dbReference type="InterPro" id="IPR001650">
    <property type="entry name" value="Helicase_C-like"/>
</dbReference>
<evidence type="ECO:0000256" key="5">
    <source>
        <dbReference type="SAM" id="MobiDB-lite"/>
    </source>
</evidence>
<keyword evidence="1" id="KW-0547">Nucleotide-binding</keyword>
<evidence type="ECO:0000259" key="7">
    <source>
        <dbReference type="PROSITE" id="PS51194"/>
    </source>
</evidence>
<dbReference type="Gene3D" id="1.10.3380.30">
    <property type="match status" value="1"/>
</dbReference>
<dbReference type="InterPro" id="IPR027417">
    <property type="entry name" value="P-loop_NTPase"/>
</dbReference>
<dbReference type="InterPro" id="IPR050699">
    <property type="entry name" value="RNA-DNA_Helicase"/>
</dbReference>
<evidence type="ECO:0000256" key="3">
    <source>
        <dbReference type="ARBA" id="ARBA00022806"/>
    </source>
</evidence>
<feature type="region of interest" description="Disordered" evidence="5">
    <location>
        <begin position="218"/>
        <end position="317"/>
    </location>
</feature>
<feature type="compositionally biased region" description="Basic and acidic residues" evidence="5">
    <location>
        <begin position="225"/>
        <end position="240"/>
    </location>
</feature>
<dbReference type="InterPro" id="IPR011545">
    <property type="entry name" value="DEAD/DEAH_box_helicase_dom"/>
</dbReference>
<dbReference type="Pfam" id="PF08148">
    <property type="entry name" value="DSHCT"/>
    <property type="match status" value="1"/>
</dbReference>
<gene>
    <name evidence="8" type="ORF">AVDCRST_MAG35-679</name>
</gene>
<dbReference type="PROSITE" id="PS51194">
    <property type="entry name" value="HELICASE_CTER"/>
    <property type="match status" value="1"/>
</dbReference>
<dbReference type="SMART" id="SM00487">
    <property type="entry name" value="DEXDc"/>
    <property type="match status" value="1"/>
</dbReference>
<feature type="domain" description="Helicase C-terminal" evidence="7">
    <location>
        <begin position="357"/>
        <end position="522"/>
    </location>
</feature>
<dbReference type="AlphaFoldDB" id="A0A6J4NV59"/>
<dbReference type="SMART" id="SM01142">
    <property type="entry name" value="DSHCT"/>
    <property type="match status" value="1"/>
</dbReference>
<dbReference type="Pfam" id="PF00270">
    <property type="entry name" value="DEAD"/>
    <property type="match status" value="1"/>
</dbReference>